<dbReference type="Proteomes" id="UP000005113">
    <property type="component" value="Unassembled WGS sequence"/>
</dbReference>
<accession>J0P9N1</accession>
<proteinExistence type="predicted"/>
<dbReference type="RefSeq" id="WP_002660042.1">
    <property type="nucleotide sequence ID" value="NZ_JH719942.1"/>
</dbReference>
<dbReference type="AlphaFoldDB" id="J0P9N1"/>
<dbReference type="OrthoDB" id="957652at2"/>
<dbReference type="HOGENOM" id="CLU_153801_0_0_10"/>
<gene>
    <name evidence="2" type="ORF">SapgrDRAFT_2651</name>
</gene>
<dbReference type="Pfam" id="PF25056">
    <property type="entry name" value="DUF7793"/>
    <property type="match status" value="1"/>
</dbReference>
<feature type="domain" description="DUF7793" evidence="1">
    <location>
        <begin position="46"/>
        <end position="118"/>
    </location>
</feature>
<dbReference type="EMBL" id="JH719942">
    <property type="protein sequence ID" value="EJF54307.1"/>
    <property type="molecule type" value="Genomic_DNA"/>
</dbReference>
<evidence type="ECO:0000313" key="3">
    <source>
        <dbReference type="Proteomes" id="UP000005113"/>
    </source>
</evidence>
<name>J0P9N1_9BACT</name>
<evidence type="ECO:0000313" key="2">
    <source>
        <dbReference type="EMBL" id="EJF54307.1"/>
    </source>
</evidence>
<protein>
    <recommendedName>
        <fullName evidence="1">DUF7793 domain-containing protein</fullName>
    </recommendedName>
</protein>
<sequence length="127" mass="13981">MKTTTTPLGKAEQLSDDLIKVTTLVKKGNDVELVRQHIGLIEEHFGTNIYYLSDTRDVQYTTVAVRKYLAKNVKAQAVAVLIKSGTAAMLANLFISFGKPLYPTKLFKEEAAAIAWLVEQGANAPQK</sequence>
<organism evidence="2 3">
    <name type="scientific">Saprospira grandis DSM 2844</name>
    <dbReference type="NCBI Taxonomy" id="694433"/>
    <lineage>
        <taxon>Bacteria</taxon>
        <taxon>Pseudomonadati</taxon>
        <taxon>Bacteroidota</taxon>
        <taxon>Saprospiria</taxon>
        <taxon>Saprospirales</taxon>
        <taxon>Saprospiraceae</taxon>
        <taxon>Saprospira</taxon>
    </lineage>
</organism>
<evidence type="ECO:0000259" key="1">
    <source>
        <dbReference type="Pfam" id="PF25056"/>
    </source>
</evidence>
<reference evidence="3" key="1">
    <citation type="journal article" date="2012" name="Stand. Genomic Sci.">
        <title>Permanent draft genome sequence of the gliding predator Saprospira grandis strain Sa g1 (= HR1).</title>
        <authorList>
            <person name="Mavromatis K."/>
            <person name="Chertkov O."/>
            <person name="Lapidus A."/>
            <person name="Nolan M."/>
            <person name="Lucas S."/>
            <person name="Tice H."/>
            <person name="Del Rio T.G."/>
            <person name="Cheng J.F."/>
            <person name="Han C."/>
            <person name="Tapia R."/>
            <person name="Bruce D."/>
            <person name="Goodwin L.A."/>
            <person name="Pitluck S."/>
            <person name="Huntemann M."/>
            <person name="Liolios K."/>
            <person name="Pagani I."/>
            <person name="Ivanova N."/>
            <person name="Mikhailova N."/>
            <person name="Pati A."/>
            <person name="Chen A."/>
            <person name="Palaniappan K."/>
            <person name="Land M."/>
            <person name="Brambilla E.M."/>
            <person name="Rohde M."/>
            <person name="Spring S."/>
            <person name="Goker M."/>
            <person name="Detter J.C."/>
            <person name="Bristow J."/>
            <person name="Eisen J.A."/>
            <person name="Markowitz V."/>
            <person name="Hugenholtz P."/>
            <person name="Kyrpides N.C."/>
            <person name="Klenk H.P."/>
            <person name="Woyke T."/>
        </authorList>
    </citation>
    <scope>NUCLEOTIDE SEQUENCE [LARGE SCALE GENOMIC DNA]</scope>
    <source>
        <strain evidence="3">DSM 2844</strain>
    </source>
</reference>
<dbReference type="InterPro" id="IPR056695">
    <property type="entry name" value="DUF7793"/>
</dbReference>
<dbReference type="Gene3D" id="3.40.970.30">
    <property type="entry name" value="yp_829618.1 like domains"/>
    <property type="match status" value="1"/>
</dbReference>